<dbReference type="Proteomes" id="UP000598820">
    <property type="component" value="Unassembled WGS sequence"/>
</dbReference>
<sequence length="173" mass="20253">MNFCGPYDKQLAKQKPPSVVTPLLAGWEFWQKPVLSADKANLMALIKTQEWAMTKSVRDEIEKDIWAVVVTDLNQTIQYVNARFEEMTGYGRHEVLGKRPAMLQGELTSPKVRQRIRDALKQQKSVREQLLNYRKDQTTYLCQVRIKPIFNRQKQLINFIAFEQKISLDERNP</sequence>
<dbReference type="InterPro" id="IPR035965">
    <property type="entry name" value="PAS-like_dom_sf"/>
</dbReference>
<dbReference type="NCBIfam" id="TIGR00229">
    <property type="entry name" value="sensory_box"/>
    <property type="match status" value="1"/>
</dbReference>
<dbReference type="SMART" id="SM00091">
    <property type="entry name" value="PAS"/>
    <property type="match status" value="1"/>
</dbReference>
<keyword evidence="2" id="KW-0288">FMN</keyword>
<evidence type="ECO:0000256" key="3">
    <source>
        <dbReference type="ARBA" id="ARBA00022991"/>
    </source>
</evidence>
<keyword evidence="1" id="KW-0285">Flavoprotein</keyword>
<dbReference type="CDD" id="cd00130">
    <property type="entry name" value="PAS"/>
    <property type="match status" value="1"/>
</dbReference>
<protein>
    <submittedName>
        <fullName evidence="5">PAS domain-containing protein</fullName>
    </submittedName>
</protein>
<dbReference type="InterPro" id="IPR000014">
    <property type="entry name" value="PAS"/>
</dbReference>
<comment type="caution">
    <text evidence="5">The sequence shown here is derived from an EMBL/GenBank/DDBJ whole genome shotgun (WGS) entry which is preliminary data.</text>
</comment>
<dbReference type="EMBL" id="JACWZY010000007">
    <property type="protein sequence ID" value="MBD2701254.1"/>
    <property type="molecule type" value="Genomic_DNA"/>
</dbReference>
<accession>A0A926XV98</accession>
<dbReference type="AlphaFoldDB" id="A0A926XV98"/>
<dbReference type="RefSeq" id="WP_190887097.1">
    <property type="nucleotide sequence ID" value="NZ_JACWZY010000007.1"/>
</dbReference>
<evidence type="ECO:0000259" key="4">
    <source>
        <dbReference type="PROSITE" id="PS50112"/>
    </source>
</evidence>
<dbReference type="PROSITE" id="PS50112">
    <property type="entry name" value="PAS"/>
    <property type="match status" value="1"/>
</dbReference>
<evidence type="ECO:0000313" key="6">
    <source>
        <dbReference type="Proteomes" id="UP000598820"/>
    </source>
</evidence>
<name>A0A926XV98_9BACT</name>
<evidence type="ECO:0000256" key="2">
    <source>
        <dbReference type="ARBA" id="ARBA00022643"/>
    </source>
</evidence>
<gene>
    <name evidence="5" type="ORF">IC229_11445</name>
</gene>
<proteinExistence type="predicted"/>
<evidence type="ECO:0000256" key="1">
    <source>
        <dbReference type="ARBA" id="ARBA00022630"/>
    </source>
</evidence>
<evidence type="ECO:0000313" key="5">
    <source>
        <dbReference type="EMBL" id="MBD2701254.1"/>
    </source>
</evidence>
<reference evidence="5" key="1">
    <citation type="submission" date="2020-09" db="EMBL/GenBank/DDBJ databases">
        <authorList>
            <person name="Kim M.K."/>
        </authorList>
    </citation>
    <scope>NUCLEOTIDE SEQUENCE</scope>
    <source>
        <strain evidence="5">BT702</strain>
    </source>
</reference>
<dbReference type="PANTHER" id="PTHR47429">
    <property type="entry name" value="PROTEIN TWIN LOV 1"/>
    <property type="match status" value="1"/>
</dbReference>
<dbReference type="Gene3D" id="3.30.450.20">
    <property type="entry name" value="PAS domain"/>
    <property type="match status" value="1"/>
</dbReference>
<organism evidence="5 6">
    <name type="scientific">Spirosoma profusum</name>
    <dbReference type="NCBI Taxonomy" id="2771354"/>
    <lineage>
        <taxon>Bacteria</taxon>
        <taxon>Pseudomonadati</taxon>
        <taxon>Bacteroidota</taxon>
        <taxon>Cytophagia</taxon>
        <taxon>Cytophagales</taxon>
        <taxon>Cytophagaceae</taxon>
        <taxon>Spirosoma</taxon>
    </lineage>
</organism>
<feature type="domain" description="PAS" evidence="4">
    <location>
        <begin position="53"/>
        <end position="129"/>
    </location>
</feature>
<keyword evidence="6" id="KW-1185">Reference proteome</keyword>
<dbReference type="Pfam" id="PF13426">
    <property type="entry name" value="PAS_9"/>
    <property type="match status" value="1"/>
</dbReference>
<dbReference type="PANTHER" id="PTHR47429:SF2">
    <property type="entry name" value="PROTEIN TWIN LOV 1"/>
    <property type="match status" value="1"/>
</dbReference>
<keyword evidence="3" id="KW-0157">Chromophore</keyword>
<dbReference type="SUPFAM" id="SSF55785">
    <property type="entry name" value="PYP-like sensor domain (PAS domain)"/>
    <property type="match status" value="1"/>
</dbReference>